<gene>
    <name evidence="1" type="ORF">HHK36_027268</name>
</gene>
<dbReference type="InterPro" id="IPR022143">
    <property type="entry name" value="DUF3675"/>
</dbReference>
<protein>
    <submittedName>
        <fullName evidence="1">Uncharacterized protein</fullName>
    </submittedName>
</protein>
<dbReference type="Proteomes" id="UP000655225">
    <property type="component" value="Unassembled WGS sequence"/>
</dbReference>
<sequence>MAIDIRQTWGPRIDLHDPHFLALAAAEHRLLQSEYEDYAVANNSSIACFRSVALLWKFENVDLLIYAVDACSTCSPCPDGHKGFWDDAGVINLLQCFSSSVCWLSSAMLCDGPLVVHCTKSKEEAGVRYTDADQLYSSTTKIMVAV</sequence>
<dbReference type="Pfam" id="PF12428">
    <property type="entry name" value="DUF3675"/>
    <property type="match status" value="1"/>
</dbReference>
<organism evidence="1 2">
    <name type="scientific">Tetracentron sinense</name>
    <name type="common">Spur-leaf</name>
    <dbReference type="NCBI Taxonomy" id="13715"/>
    <lineage>
        <taxon>Eukaryota</taxon>
        <taxon>Viridiplantae</taxon>
        <taxon>Streptophyta</taxon>
        <taxon>Embryophyta</taxon>
        <taxon>Tracheophyta</taxon>
        <taxon>Spermatophyta</taxon>
        <taxon>Magnoliopsida</taxon>
        <taxon>Trochodendrales</taxon>
        <taxon>Trochodendraceae</taxon>
        <taxon>Tetracentron</taxon>
    </lineage>
</organism>
<name>A0A835D3D8_TETSI</name>
<dbReference type="OrthoDB" id="264354at2759"/>
<evidence type="ECO:0000313" key="2">
    <source>
        <dbReference type="Proteomes" id="UP000655225"/>
    </source>
</evidence>
<dbReference type="AlphaFoldDB" id="A0A835D3D8"/>
<comment type="caution">
    <text evidence="1">The sequence shown here is derived from an EMBL/GenBank/DDBJ whole genome shotgun (WGS) entry which is preliminary data.</text>
</comment>
<proteinExistence type="predicted"/>
<evidence type="ECO:0000313" key="1">
    <source>
        <dbReference type="EMBL" id="KAF8388591.1"/>
    </source>
</evidence>
<dbReference type="EMBL" id="JABCRI010000020">
    <property type="protein sequence ID" value="KAF8388591.1"/>
    <property type="molecule type" value="Genomic_DNA"/>
</dbReference>
<accession>A0A835D3D8</accession>
<reference evidence="1 2" key="1">
    <citation type="submission" date="2020-04" db="EMBL/GenBank/DDBJ databases">
        <title>Plant Genome Project.</title>
        <authorList>
            <person name="Zhang R.-G."/>
        </authorList>
    </citation>
    <scope>NUCLEOTIDE SEQUENCE [LARGE SCALE GENOMIC DNA]</scope>
    <source>
        <strain evidence="1">YNK0</strain>
        <tissue evidence="1">Leaf</tissue>
    </source>
</reference>
<keyword evidence="2" id="KW-1185">Reference proteome</keyword>